<dbReference type="SUPFAM" id="SSF48613">
    <property type="entry name" value="Heme oxygenase-like"/>
    <property type="match status" value="1"/>
</dbReference>
<proteinExistence type="predicted"/>
<gene>
    <name evidence="2" type="ORF">HUG12_18840</name>
</gene>
<feature type="domain" description="Thiaminase-2/PQQC" evidence="1">
    <location>
        <begin position="26"/>
        <end position="228"/>
    </location>
</feature>
<reference evidence="2 3" key="1">
    <citation type="submission" date="2020-06" db="EMBL/GenBank/DDBJ databases">
        <title>NJ-3-1, isolated from saline soil.</title>
        <authorList>
            <person name="Cui H.L."/>
            <person name="Shi X."/>
        </authorList>
    </citation>
    <scope>NUCLEOTIDE SEQUENCE [LARGE SCALE GENOMIC DNA]</scope>
    <source>
        <strain evidence="2 3">NJ-3-1</strain>
    </source>
</reference>
<keyword evidence="3" id="KW-1185">Reference proteome</keyword>
<evidence type="ECO:0000313" key="2">
    <source>
        <dbReference type="EMBL" id="QLG63674.1"/>
    </source>
</evidence>
<accession>A0A7D5LCY4</accession>
<dbReference type="GO" id="GO:0005829">
    <property type="term" value="C:cytosol"/>
    <property type="evidence" value="ECO:0007669"/>
    <property type="project" value="TreeGrafter"/>
</dbReference>
<dbReference type="PIRSF" id="PIRSF003170">
    <property type="entry name" value="Pet18p"/>
    <property type="match status" value="1"/>
</dbReference>
<dbReference type="RefSeq" id="WP_179270258.1">
    <property type="nucleotide sequence ID" value="NZ_CP058579.1"/>
</dbReference>
<organism evidence="2 3">
    <name type="scientific">Halorarum salinum</name>
    <dbReference type="NCBI Taxonomy" id="2743089"/>
    <lineage>
        <taxon>Archaea</taxon>
        <taxon>Methanobacteriati</taxon>
        <taxon>Methanobacteriota</taxon>
        <taxon>Stenosarchaea group</taxon>
        <taxon>Halobacteria</taxon>
        <taxon>Halobacteriales</taxon>
        <taxon>Haloferacaceae</taxon>
        <taxon>Halorarum</taxon>
    </lineage>
</organism>
<dbReference type="KEGG" id="halu:HUG12_18840"/>
<dbReference type="CDD" id="cd19358">
    <property type="entry name" value="TenA_E_Spr0628-like"/>
    <property type="match status" value="1"/>
</dbReference>
<dbReference type="Gene3D" id="1.20.910.10">
    <property type="entry name" value="Heme oxygenase-like"/>
    <property type="match status" value="1"/>
</dbReference>
<dbReference type="InterPro" id="IPR026285">
    <property type="entry name" value="TenA_E"/>
</dbReference>
<evidence type="ECO:0000259" key="1">
    <source>
        <dbReference type="Pfam" id="PF03070"/>
    </source>
</evidence>
<dbReference type="PANTHER" id="PTHR43198">
    <property type="entry name" value="BIFUNCTIONAL TH2 PROTEIN"/>
    <property type="match status" value="1"/>
</dbReference>
<dbReference type="PANTHER" id="PTHR43198:SF2">
    <property type="entry name" value="SI:CH1073-67J19.1-RELATED"/>
    <property type="match status" value="1"/>
</dbReference>
<dbReference type="InterPro" id="IPR004305">
    <property type="entry name" value="Thiaminase-2/PQQC"/>
</dbReference>
<dbReference type="EMBL" id="CP058579">
    <property type="protein sequence ID" value="QLG63674.1"/>
    <property type="molecule type" value="Genomic_DNA"/>
</dbReference>
<evidence type="ECO:0000313" key="3">
    <source>
        <dbReference type="Proteomes" id="UP000509626"/>
    </source>
</evidence>
<dbReference type="GeneID" id="56039561"/>
<dbReference type="InterPro" id="IPR050967">
    <property type="entry name" value="Thiamine_Salvage_TenA"/>
</dbReference>
<dbReference type="Proteomes" id="UP000509626">
    <property type="component" value="Chromosome"/>
</dbReference>
<dbReference type="Pfam" id="PF03070">
    <property type="entry name" value="TENA_THI-4"/>
    <property type="match status" value="1"/>
</dbReference>
<protein>
    <submittedName>
        <fullName evidence="2">TenA family protein</fullName>
    </submittedName>
</protein>
<sequence>MTADTFDRYAADRADARFTDWLRERSEPDWTEAVEHGFVAELADGTVDDAVFRRYLVQDYAFVGALVGAFGHAVGQAPTMDAKGSLTEFLGTLTDEENDYFERSFDALGVPDDERADPERADVTEAFEDLLVRAALQGDYEETLAVLVPAEWIYLSWASGTGGTPDEFYLSEWIGLHQDPAFEAFVDWLRGELDRYGPALDERRRRRVERLFRRTVALEVQFFDAAYE</sequence>
<dbReference type="OrthoDB" id="196770at2157"/>
<dbReference type="AlphaFoldDB" id="A0A7D5LCY4"/>
<name>A0A7D5LCY4_9EURY</name>
<dbReference type="InterPro" id="IPR016084">
    <property type="entry name" value="Haem_Oase-like_multi-hlx"/>
</dbReference>